<evidence type="ECO:0000256" key="2">
    <source>
        <dbReference type="ARBA" id="ARBA00022485"/>
    </source>
</evidence>
<name>A0A1E2UIG7_9GAMM</name>
<dbReference type="Pfam" id="PF01512">
    <property type="entry name" value="Complex1_51K"/>
    <property type="match status" value="1"/>
</dbReference>
<comment type="caution">
    <text evidence="10">The sequence shown here is derived from an EMBL/GenBank/DDBJ whole genome shotgun (WGS) entry which is preliminary data.</text>
</comment>
<dbReference type="Gene3D" id="3.30.70.20">
    <property type="match status" value="1"/>
</dbReference>
<feature type="binding site" evidence="8">
    <location>
        <position position="417"/>
    </location>
    <ligand>
        <name>[4Fe-4S] cluster</name>
        <dbReference type="ChEBI" id="CHEBI:49883"/>
        <label>2</label>
    </ligand>
</feature>
<dbReference type="PANTHER" id="PTHR43034">
    <property type="entry name" value="ION-TRANSLOCATING OXIDOREDUCTASE COMPLEX SUBUNIT C"/>
    <property type="match status" value="1"/>
</dbReference>
<feature type="binding site" evidence="8">
    <location>
        <position position="414"/>
    </location>
    <ligand>
        <name>[4Fe-4S] cluster</name>
        <dbReference type="ChEBI" id="CHEBI:49883"/>
        <label>2</label>
    </ligand>
</feature>
<organism evidence="10 11">
    <name type="scientific">Candidatus Thiodiazotropha endoloripes</name>
    <dbReference type="NCBI Taxonomy" id="1818881"/>
    <lineage>
        <taxon>Bacteria</taxon>
        <taxon>Pseudomonadati</taxon>
        <taxon>Pseudomonadota</taxon>
        <taxon>Gammaproteobacteria</taxon>
        <taxon>Chromatiales</taxon>
        <taxon>Sedimenticolaceae</taxon>
        <taxon>Candidatus Thiodiazotropha</taxon>
    </lineage>
</organism>
<proteinExistence type="inferred from homology"/>
<dbReference type="PANTHER" id="PTHR43034:SF2">
    <property type="entry name" value="ION-TRANSLOCATING OXIDOREDUCTASE COMPLEX SUBUNIT C"/>
    <property type="match status" value="1"/>
</dbReference>
<sequence>MGLFNLLFGQKGFTHGIHPPYHKDTADKPIRRLPFPPQLVLPLDQHIGKPAIPLVVKGQEVVRGEPIAKADGNFSVPLHAPATGRIAGIELMPTPKGPKTNAILIDVYEGSTQEVLWEQPRDMSELSPQEIIQAIQDSGMVGLGGAAFPSHMKLAIPEDKQVDTLIVNGCECEPYLTCDHRIMLEHPKALLRGIRYAMRATGTEKAIIGIEDNKMDAVELLKSHLSNGSPVEVKAVETKYPQGSEKMLIKSALDREVPTGGLPADVGVVVNNVGTLAGLGDLLPKGRGLIERVITVAGPGIAKPANYLVPLGTPIRYILDYVGYEGARTEFILGGPMMGPAVSALDTPITKGTSGLLVLNEPSIEDESHKIWPCIRCARCVSACPMHLNPSMLGQLAAKRKYEEMAEDYHLTDCFECGCCSYVCPSNIPLVQYFRIAKAINREQAA</sequence>
<dbReference type="GO" id="GO:0046872">
    <property type="term" value="F:metal ion binding"/>
    <property type="evidence" value="ECO:0007669"/>
    <property type="project" value="UniProtKB-KW"/>
</dbReference>
<keyword evidence="8" id="KW-1003">Cell membrane</keyword>
<dbReference type="PROSITE" id="PS51379">
    <property type="entry name" value="4FE4S_FER_2"/>
    <property type="match status" value="2"/>
</dbReference>
<comment type="cofactor">
    <cofactor evidence="8">
        <name>[4Fe-4S] cluster</name>
        <dbReference type="ChEBI" id="CHEBI:49883"/>
    </cofactor>
    <text evidence="8">Binds 2 [4Fe-4S] clusters per subunit.</text>
</comment>
<dbReference type="OrthoDB" id="9767754at2"/>
<comment type="similarity">
    <text evidence="8">Belongs to the 4Fe4S bacterial-type ferredoxin family. RnfC subfamily.</text>
</comment>
<evidence type="ECO:0000256" key="1">
    <source>
        <dbReference type="ARBA" id="ARBA00022448"/>
    </source>
</evidence>
<keyword evidence="6 8" id="KW-0408">Iron</keyword>
<keyword evidence="8" id="KW-1278">Translocase</keyword>
<feature type="binding site" evidence="8">
    <location>
        <position position="420"/>
    </location>
    <ligand>
        <name>[4Fe-4S] cluster</name>
        <dbReference type="ChEBI" id="CHEBI:49883"/>
        <label>2</label>
    </ligand>
</feature>
<feature type="binding site" evidence="8">
    <location>
        <position position="384"/>
    </location>
    <ligand>
        <name>[4Fe-4S] cluster</name>
        <dbReference type="ChEBI" id="CHEBI:49883"/>
        <label>2</label>
    </ligand>
</feature>
<feature type="domain" description="4Fe-4S ferredoxin-type" evidence="9">
    <location>
        <begin position="405"/>
        <end position="434"/>
    </location>
</feature>
<dbReference type="Pfam" id="PF12838">
    <property type="entry name" value="Fer4_7"/>
    <property type="match status" value="1"/>
</dbReference>
<dbReference type="InterPro" id="IPR026902">
    <property type="entry name" value="RnfC_N"/>
</dbReference>
<dbReference type="NCBIfam" id="NF003454">
    <property type="entry name" value="PRK05035.1"/>
    <property type="match status" value="1"/>
</dbReference>
<reference evidence="10 11" key="1">
    <citation type="submission" date="2016-03" db="EMBL/GenBank/DDBJ databases">
        <title>Chemosynthetic sulphur-oxidizing symbionts of marine invertebrate animals are capable of nitrogen fixation.</title>
        <authorList>
            <person name="Petersen J.M."/>
            <person name="Kemper A."/>
            <person name="Gruber-Vodicka H."/>
            <person name="Cardini U."/>
            <person name="Geest Mvander."/>
            <person name="Kleiner M."/>
            <person name="Bulgheresi S."/>
            <person name="Fussmann M."/>
            <person name="Herbold C."/>
            <person name="Seah B.K.B."/>
            <person name="Antony C.Paul."/>
            <person name="Liu D."/>
            <person name="Belitz A."/>
            <person name="Weber M."/>
        </authorList>
    </citation>
    <scope>NUCLEOTIDE SEQUENCE [LARGE SCALE GENOMIC DNA]</scope>
    <source>
        <strain evidence="10">G_D</strain>
    </source>
</reference>
<evidence type="ECO:0000256" key="7">
    <source>
        <dbReference type="ARBA" id="ARBA00023014"/>
    </source>
</evidence>
<evidence type="ECO:0000313" key="11">
    <source>
        <dbReference type="Proteomes" id="UP000094849"/>
    </source>
</evidence>
<evidence type="ECO:0000256" key="8">
    <source>
        <dbReference type="HAMAP-Rule" id="MF_00461"/>
    </source>
</evidence>
<keyword evidence="11" id="KW-1185">Reference proteome</keyword>
<gene>
    <name evidence="8" type="primary">rnfC</name>
    <name evidence="10" type="ORF">A3196_19205</name>
</gene>
<dbReference type="GO" id="GO:0009055">
    <property type="term" value="F:electron transfer activity"/>
    <property type="evidence" value="ECO:0007669"/>
    <property type="project" value="InterPro"/>
</dbReference>
<dbReference type="InterPro" id="IPR017896">
    <property type="entry name" value="4Fe4S_Fe-S-bd"/>
</dbReference>
<evidence type="ECO:0000256" key="4">
    <source>
        <dbReference type="ARBA" id="ARBA00022737"/>
    </source>
</evidence>
<keyword evidence="8" id="KW-0472">Membrane</keyword>
<keyword evidence="4 8" id="KW-0677">Repeat</keyword>
<protein>
    <recommendedName>
        <fullName evidence="8">Ion-translocating oxidoreductase complex subunit C</fullName>
        <ecNumber evidence="8">7.-.-.-</ecNumber>
    </recommendedName>
    <alternativeName>
        <fullName evidence="8">Rnf electron transport complex subunit C</fullName>
    </alternativeName>
</protein>
<comment type="subunit">
    <text evidence="8">The complex is composed of six subunits: RnfA, RnfB, RnfC, RnfD, RnfE and RnfG.</text>
</comment>
<evidence type="ECO:0000313" key="10">
    <source>
        <dbReference type="EMBL" id="ODB92901.1"/>
    </source>
</evidence>
<dbReference type="InterPro" id="IPR019554">
    <property type="entry name" value="Soluble_ligand-bd"/>
</dbReference>
<dbReference type="Gene3D" id="3.40.50.11540">
    <property type="entry name" value="NADH-ubiquinone oxidoreductase 51kDa subunit"/>
    <property type="match status" value="1"/>
</dbReference>
<keyword evidence="3 8" id="KW-0479">Metal-binding</keyword>
<dbReference type="InterPro" id="IPR017900">
    <property type="entry name" value="4Fe4S_Fe_S_CS"/>
</dbReference>
<accession>A0A1E2UIG7</accession>
<dbReference type="SUPFAM" id="SSF142019">
    <property type="entry name" value="Nqo1 FMN-binding domain-like"/>
    <property type="match status" value="1"/>
</dbReference>
<dbReference type="RefSeq" id="WP_069006416.1">
    <property type="nucleotide sequence ID" value="NZ_LVJW01000007.1"/>
</dbReference>
<evidence type="ECO:0000259" key="9">
    <source>
        <dbReference type="PROSITE" id="PS51379"/>
    </source>
</evidence>
<keyword evidence="5 8" id="KW-0249">Electron transport</keyword>
<dbReference type="Proteomes" id="UP000094849">
    <property type="component" value="Unassembled WGS sequence"/>
</dbReference>
<keyword evidence="2 8" id="KW-0004">4Fe-4S</keyword>
<comment type="subcellular location">
    <subcellularLocation>
        <location evidence="8">Cell inner membrane</location>
        <topology evidence="8">Peripheral membrane protein</topology>
    </subcellularLocation>
</comment>
<feature type="domain" description="4Fe-4S ferredoxin-type" evidence="9">
    <location>
        <begin position="360"/>
        <end position="395"/>
    </location>
</feature>
<evidence type="ECO:0000256" key="3">
    <source>
        <dbReference type="ARBA" id="ARBA00022723"/>
    </source>
</evidence>
<dbReference type="GO" id="GO:0005886">
    <property type="term" value="C:plasma membrane"/>
    <property type="evidence" value="ECO:0007669"/>
    <property type="project" value="UniProtKB-SubCell"/>
</dbReference>
<feature type="binding site" evidence="8">
    <location>
        <position position="424"/>
    </location>
    <ligand>
        <name>[4Fe-4S] cluster</name>
        <dbReference type="ChEBI" id="CHEBI:49883"/>
        <label>1</label>
    </ligand>
</feature>
<evidence type="ECO:0000256" key="5">
    <source>
        <dbReference type="ARBA" id="ARBA00022982"/>
    </source>
</evidence>
<dbReference type="Pfam" id="PF13375">
    <property type="entry name" value="RnfC_N"/>
    <property type="match status" value="1"/>
</dbReference>
<comment type="function">
    <text evidence="8">Part of a membrane-bound complex that couples electron transfer with translocation of ions across the membrane.</text>
</comment>
<dbReference type="EC" id="7.-.-.-" evidence="8"/>
<evidence type="ECO:0000256" key="6">
    <source>
        <dbReference type="ARBA" id="ARBA00023004"/>
    </source>
</evidence>
<keyword evidence="8" id="KW-0997">Cell inner membrane</keyword>
<dbReference type="AlphaFoldDB" id="A0A1E2UIG7"/>
<dbReference type="GO" id="GO:0051539">
    <property type="term" value="F:4 iron, 4 sulfur cluster binding"/>
    <property type="evidence" value="ECO:0007669"/>
    <property type="project" value="UniProtKB-KW"/>
</dbReference>
<dbReference type="HAMAP" id="MF_00461">
    <property type="entry name" value="RsxC_RnfC"/>
    <property type="match status" value="1"/>
</dbReference>
<dbReference type="STRING" id="1818881.A3196_19205"/>
<dbReference type="NCBIfam" id="TIGR01945">
    <property type="entry name" value="rnfC"/>
    <property type="match status" value="1"/>
</dbReference>
<dbReference type="GO" id="GO:0022900">
    <property type="term" value="P:electron transport chain"/>
    <property type="evidence" value="ECO:0007669"/>
    <property type="project" value="UniProtKB-UniRule"/>
</dbReference>
<feature type="binding site" evidence="8">
    <location>
        <position position="374"/>
    </location>
    <ligand>
        <name>[4Fe-4S] cluster</name>
        <dbReference type="ChEBI" id="CHEBI:49883"/>
        <label>1</label>
    </ligand>
</feature>
<dbReference type="EMBL" id="LVJZ01000005">
    <property type="protein sequence ID" value="ODB92901.1"/>
    <property type="molecule type" value="Genomic_DNA"/>
</dbReference>
<dbReference type="InterPro" id="IPR010208">
    <property type="entry name" value="Ion_transpt_RnfC/RsxC"/>
</dbReference>
<dbReference type="PROSITE" id="PS00198">
    <property type="entry name" value="4FE4S_FER_1"/>
    <property type="match status" value="1"/>
</dbReference>
<feature type="binding site" evidence="8">
    <location>
        <position position="377"/>
    </location>
    <ligand>
        <name>[4Fe-4S] cluster</name>
        <dbReference type="ChEBI" id="CHEBI:49883"/>
        <label>1</label>
    </ligand>
</feature>
<feature type="binding site" evidence="8">
    <location>
        <position position="380"/>
    </location>
    <ligand>
        <name>[4Fe-4S] cluster</name>
        <dbReference type="ChEBI" id="CHEBI:49883"/>
        <label>1</label>
    </ligand>
</feature>
<dbReference type="SUPFAM" id="SSF46548">
    <property type="entry name" value="alpha-helical ferredoxin"/>
    <property type="match status" value="1"/>
</dbReference>
<keyword evidence="7 8" id="KW-0411">Iron-sulfur</keyword>
<dbReference type="Pfam" id="PF10531">
    <property type="entry name" value="SLBB"/>
    <property type="match status" value="1"/>
</dbReference>
<keyword evidence="1 8" id="KW-0813">Transport</keyword>
<dbReference type="InterPro" id="IPR037225">
    <property type="entry name" value="Nuo51_FMN-bd_sf"/>
</dbReference>
<dbReference type="InterPro" id="IPR011538">
    <property type="entry name" value="Nuo51_FMN-bd"/>
</dbReference>